<gene>
    <name evidence="2" type="ORF">AUC69_10020</name>
</gene>
<dbReference type="STRING" id="1774969.AUC69_10020"/>
<accession>A0A1E3VXH7</accession>
<evidence type="ECO:0000259" key="1">
    <source>
        <dbReference type="Pfam" id="PF07486"/>
    </source>
</evidence>
<reference evidence="2 3" key="1">
    <citation type="journal article" date="2016" name="Environ. Microbiol.">
        <title>New Methyloceanibacter diversity from North Sea sediments includes methanotroph containing solely the soluble methane monooxygenase.</title>
        <authorList>
            <person name="Vekeman B."/>
            <person name="Kerckhof F.M."/>
            <person name="Cremers G."/>
            <person name="de Vos P."/>
            <person name="Vandamme P."/>
            <person name="Boon N."/>
            <person name="Op den Camp H.J."/>
            <person name="Heylen K."/>
        </authorList>
    </citation>
    <scope>NUCLEOTIDE SEQUENCE [LARGE SCALE GENOMIC DNA]</scope>
    <source>
        <strain evidence="2 3">R-67175</strain>
    </source>
</reference>
<feature type="domain" description="Cell wall hydrolase SleB" evidence="1">
    <location>
        <begin position="48"/>
        <end position="144"/>
    </location>
</feature>
<dbReference type="InterPro" id="IPR011105">
    <property type="entry name" value="Cell_wall_hydrolase_SleB"/>
</dbReference>
<proteinExistence type="predicted"/>
<evidence type="ECO:0000313" key="3">
    <source>
        <dbReference type="Proteomes" id="UP000094472"/>
    </source>
</evidence>
<name>A0A1E3VXH7_9HYPH</name>
<sequence length="233" mass="24302">MALAMAVAVTGCSGRHATRPAETTAMAGSSPERTCLVRAMYFESNRSSQDGLMAVGTVVMNRVSSPRFPNTICGVVSQHRQFAPGVMTRPLDPKQLPPAQRAADAILAGERYAPIGKAMHFHMASFKNPYPARYVAVAGGNAFYLKVGRRWRDDGTTGAIASRTPALVPVSTAAAETSATAESNAAFASAAPETFLQRLYKNATAGGPASPPCDSATGFGATSLACETDAEGR</sequence>
<dbReference type="EMBL" id="LPWF01000023">
    <property type="protein sequence ID" value="ODR98230.1"/>
    <property type="molecule type" value="Genomic_DNA"/>
</dbReference>
<dbReference type="InterPro" id="IPR042047">
    <property type="entry name" value="SleB_dom1"/>
</dbReference>
<dbReference type="GO" id="GO:0016787">
    <property type="term" value="F:hydrolase activity"/>
    <property type="evidence" value="ECO:0007669"/>
    <property type="project" value="InterPro"/>
</dbReference>
<evidence type="ECO:0000313" key="2">
    <source>
        <dbReference type="EMBL" id="ODR98230.1"/>
    </source>
</evidence>
<dbReference type="Gene3D" id="1.10.10.2520">
    <property type="entry name" value="Cell wall hydrolase SleB, domain 1"/>
    <property type="match status" value="1"/>
</dbReference>
<organism evidence="2 3">
    <name type="scientific">Methyloceanibacter superfactus</name>
    <dbReference type="NCBI Taxonomy" id="1774969"/>
    <lineage>
        <taxon>Bacteria</taxon>
        <taxon>Pseudomonadati</taxon>
        <taxon>Pseudomonadota</taxon>
        <taxon>Alphaproteobacteria</taxon>
        <taxon>Hyphomicrobiales</taxon>
        <taxon>Hyphomicrobiaceae</taxon>
        <taxon>Methyloceanibacter</taxon>
    </lineage>
</organism>
<dbReference type="AlphaFoldDB" id="A0A1E3VXH7"/>
<dbReference type="Pfam" id="PF07486">
    <property type="entry name" value="Hydrolase_2"/>
    <property type="match status" value="1"/>
</dbReference>
<keyword evidence="3" id="KW-1185">Reference proteome</keyword>
<dbReference type="Proteomes" id="UP000094472">
    <property type="component" value="Unassembled WGS sequence"/>
</dbReference>
<comment type="caution">
    <text evidence="2">The sequence shown here is derived from an EMBL/GenBank/DDBJ whole genome shotgun (WGS) entry which is preliminary data.</text>
</comment>
<protein>
    <recommendedName>
        <fullName evidence="1">Cell wall hydrolase SleB domain-containing protein</fullName>
    </recommendedName>
</protein>